<keyword evidence="2" id="KW-0472">Membrane</keyword>
<dbReference type="Proteomes" id="UP000030016">
    <property type="component" value="Unassembled WGS sequence"/>
</dbReference>
<sequence length="240" mass="27413">MKLNRLKLKRKAIYCLCASMTISSIMFMGCSKKGEEVNKKDVKIETNTNKKDSEKGNVKNTEEKVSVEKKAEQKPKVKEDNSKKMFLKKELGKNSKPTFATKWKNSDNKKFSACIEGKGENALEEGVGKIYIKNLKDQSKWELDLDQDQQKNTPKYIDWFDDNNLMVVVSRAHGTVSQGGILYKVNIETGQATELYNTKDNKKQVVYAVKKGDKIDVQILVYEDDDLLESHEETKTITVK</sequence>
<dbReference type="Gene3D" id="2.40.128.660">
    <property type="entry name" value="Uncharacterised protein PF15525, DUF4652"/>
    <property type="match status" value="1"/>
</dbReference>
<reference evidence="3 4" key="1">
    <citation type="submission" date="2014-01" db="EMBL/GenBank/DDBJ databases">
        <title>Plasmidome dynamics in the species complex Clostridium novyi sensu lato converts strains of independent lineages into distinctly different pathogens.</title>
        <authorList>
            <person name="Skarin H."/>
            <person name="Segerman B."/>
        </authorList>
    </citation>
    <scope>NUCLEOTIDE SEQUENCE [LARGE SCALE GENOMIC DNA]</scope>
    <source>
        <strain evidence="3 4">4570</strain>
    </source>
</reference>
<comment type="caution">
    <text evidence="3">The sequence shown here is derived from an EMBL/GenBank/DDBJ whole genome shotgun (WGS) entry which is preliminary data.</text>
</comment>
<evidence type="ECO:0000313" key="3">
    <source>
        <dbReference type="EMBL" id="KGN02658.1"/>
    </source>
</evidence>
<gene>
    <name evidence="3" type="ORF">Z969_03985</name>
</gene>
<feature type="transmembrane region" description="Helical" evidence="2">
    <location>
        <begin position="12"/>
        <end position="29"/>
    </location>
</feature>
<dbReference type="CDD" id="cd14437">
    <property type="entry name" value="nt01cx_1156_like"/>
    <property type="match status" value="1"/>
</dbReference>
<evidence type="ECO:0000256" key="1">
    <source>
        <dbReference type="SAM" id="MobiDB-lite"/>
    </source>
</evidence>
<keyword evidence="2" id="KW-0812">Transmembrane</keyword>
<evidence type="ECO:0000256" key="2">
    <source>
        <dbReference type="SAM" id="Phobius"/>
    </source>
</evidence>
<dbReference type="PROSITE" id="PS51257">
    <property type="entry name" value="PROKAR_LIPOPROTEIN"/>
    <property type="match status" value="1"/>
</dbReference>
<dbReference type="InterPro" id="IPR028102">
    <property type="entry name" value="DUF4652"/>
</dbReference>
<keyword evidence="2" id="KW-1133">Transmembrane helix</keyword>
<dbReference type="EMBL" id="JDRX01000006">
    <property type="protein sequence ID" value="KGN02658.1"/>
    <property type="molecule type" value="Genomic_DNA"/>
</dbReference>
<proteinExistence type="predicted"/>
<dbReference type="AlphaFoldDB" id="A0AA88ZRD4"/>
<feature type="region of interest" description="Disordered" evidence="1">
    <location>
        <begin position="44"/>
        <end position="78"/>
    </location>
</feature>
<evidence type="ECO:0008006" key="5">
    <source>
        <dbReference type="Google" id="ProtNLM"/>
    </source>
</evidence>
<dbReference type="RefSeq" id="WP_039249257.1">
    <property type="nucleotide sequence ID" value="NZ_JDRX01000006.1"/>
</dbReference>
<dbReference type="Pfam" id="PF15525">
    <property type="entry name" value="DUF4652"/>
    <property type="match status" value="1"/>
</dbReference>
<protein>
    <recommendedName>
        <fullName evidence="5">DUF4652 domain-containing protein</fullName>
    </recommendedName>
</protein>
<organism evidence="3 4">
    <name type="scientific">Clostridium novyi A str. 4570</name>
    <dbReference type="NCBI Taxonomy" id="1444290"/>
    <lineage>
        <taxon>Bacteria</taxon>
        <taxon>Bacillati</taxon>
        <taxon>Bacillota</taxon>
        <taxon>Clostridia</taxon>
        <taxon>Eubacteriales</taxon>
        <taxon>Clostridiaceae</taxon>
        <taxon>Clostridium</taxon>
    </lineage>
</organism>
<evidence type="ECO:0000313" key="4">
    <source>
        <dbReference type="Proteomes" id="UP000030016"/>
    </source>
</evidence>
<name>A0AA88ZRD4_CLONO</name>
<accession>A0AA88ZRD4</accession>